<evidence type="ECO:0000313" key="20">
    <source>
        <dbReference type="Proteomes" id="UP000076964"/>
    </source>
</evidence>
<dbReference type="STRING" id="1795632.TH606_09860"/>
<feature type="transmembrane region" description="Helical" evidence="15">
    <location>
        <begin position="68"/>
        <end position="86"/>
    </location>
</feature>
<dbReference type="GO" id="GO:0046933">
    <property type="term" value="F:proton-transporting ATP synthase activity, rotational mechanism"/>
    <property type="evidence" value="ECO:0007669"/>
    <property type="project" value="UniProtKB-UniRule"/>
</dbReference>
<comment type="subunit">
    <text evidence="15">F-type ATPases have 2 components, F(1) - the catalytic core - and F(0) - the membrane proton channel. F(1) has five subunits: alpha(3), beta(3), gamma(1), delta(1), epsilon(1). F(0) has three main subunits: a(1), b(2) and c(10-14). The alpha and beta chains form an alternating ring which encloses part of the gamma chain. F(1) is attached to F(0) by a central stalk formed by the gamma and epsilon chains, while a peripheral stalk is formed by the delta and b chains.</text>
</comment>
<dbReference type="GO" id="GO:0045259">
    <property type="term" value="C:proton-transporting ATP synthase complex"/>
    <property type="evidence" value="ECO:0007669"/>
    <property type="project" value="UniProtKB-KW"/>
</dbReference>
<keyword evidence="5 15" id="KW-0812">Transmembrane</keyword>
<feature type="coiled-coil region" evidence="17">
    <location>
        <begin position="91"/>
        <end position="198"/>
    </location>
</feature>
<evidence type="ECO:0000256" key="1">
    <source>
        <dbReference type="ARBA" id="ARBA00005513"/>
    </source>
</evidence>
<dbReference type="InterPro" id="IPR005864">
    <property type="entry name" value="ATP_synth_F0_bsu_bac"/>
</dbReference>
<keyword evidence="2 15" id="KW-0813">Transport</keyword>
<evidence type="ECO:0000256" key="15">
    <source>
        <dbReference type="HAMAP-Rule" id="MF_01398"/>
    </source>
</evidence>
<evidence type="ECO:0000256" key="18">
    <source>
        <dbReference type="SAM" id="SignalP"/>
    </source>
</evidence>
<dbReference type="Proteomes" id="UP000076964">
    <property type="component" value="Unassembled WGS sequence"/>
</dbReference>
<evidence type="ECO:0000256" key="6">
    <source>
        <dbReference type="ARBA" id="ARBA00022781"/>
    </source>
</evidence>
<comment type="subcellular location">
    <subcellularLocation>
        <location evidence="15">Cell membrane</location>
        <topology evidence="15">Single-pass membrane protein</topology>
    </subcellularLocation>
    <subcellularLocation>
        <location evidence="14">Endomembrane system</location>
        <topology evidence="14">Single-pass membrane protein</topology>
    </subcellularLocation>
</comment>
<evidence type="ECO:0000256" key="13">
    <source>
        <dbReference type="ARBA" id="ARBA00026054"/>
    </source>
</evidence>
<feature type="signal peptide" evidence="18">
    <location>
        <begin position="1"/>
        <end position="22"/>
    </location>
</feature>
<evidence type="ECO:0000313" key="19">
    <source>
        <dbReference type="EMBL" id="OAG26892.1"/>
    </source>
</evidence>
<keyword evidence="6 15" id="KW-0375">Hydrogen ion transport</keyword>
<comment type="function">
    <text evidence="11 15">F(1)F(0) ATP synthase produces ATP from ADP in the presence of a proton or sodium gradient. F-type ATPases consist of two structural domains, F(1) containing the extramembraneous catalytic core and F(0) containing the membrane proton channel, linked together by a central stalk and a peripheral stalk. During catalysis, ATP synthesis in the catalytic domain of F(1) is coupled via a rotary mechanism of the central stalk subunits to proton translocation.</text>
</comment>
<dbReference type="EMBL" id="LSFI01000053">
    <property type="protein sequence ID" value="OAG26892.1"/>
    <property type="molecule type" value="Genomic_DNA"/>
</dbReference>
<evidence type="ECO:0000256" key="3">
    <source>
        <dbReference type="ARBA" id="ARBA00022475"/>
    </source>
</evidence>
<keyword evidence="20" id="KW-1185">Reference proteome</keyword>
<evidence type="ECO:0000256" key="11">
    <source>
        <dbReference type="ARBA" id="ARBA00025198"/>
    </source>
</evidence>
<evidence type="ECO:0000256" key="4">
    <source>
        <dbReference type="ARBA" id="ARBA00022547"/>
    </source>
</evidence>
<keyword evidence="3 15" id="KW-1003">Cell membrane</keyword>
<comment type="similarity">
    <text evidence="1 15 16">Belongs to the ATPase B chain family.</text>
</comment>
<comment type="subunit">
    <text evidence="13">F-type ATPases have 2 components, F(1) - the catalytic core - and F(0) - the membrane proton channel. F(1) has five subunits: alpha(3), beta(3), gamma(1), delta(1), epsilon(1). F(0) has four main subunits: a(1), b(2) and c(10-14). The alpha and beta chains form an alternating ring which encloses part of the gamma chain. F(1) is attached to F(0) by a central stalk formed by the gamma and epsilon chains, while a peripheral stalk is formed by the delta and b chains.</text>
</comment>
<keyword evidence="18" id="KW-0732">Signal</keyword>
<dbReference type="PANTHER" id="PTHR33445:SF1">
    <property type="entry name" value="ATP SYNTHASE SUBUNIT B"/>
    <property type="match status" value="1"/>
</dbReference>
<keyword evidence="10 15" id="KW-0066">ATP synthesis</keyword>
<comment type="caution">
    <text evidence="19">The sequence shown here is derived from an EMBL/GenBank/DDBJ whole genome shotgun (WGS) entry which is preliminary data.</text>
</comment>
<dbReference type="InterPro" id="IPR002146">
    <property type="entry name" value="ATP_synth_b/b'su_bac/chlpt"/>
</dbReference>
<keyword evidence="17" id="KW-0175">Coiled coil</keyword>
<evidence type="ECO:0000256" key="17">
    <source>
        <dbReference type="SAM" id="Coils"/>
    </source>
</evidence>
<dbReference type="OrthoDB" id="5471016at2"/>
<evidence type="ECO:0000256" key="2">
    <source>
        <dbReference type="ARBA" id="ARBA00022448"/>
    </source>
</evidence>
<dbReference type="GO" id="GO:0046961">
    <property type="term" value="F:proton-transporting ATPase activity, rotational mechanism"/>
    <property type="evidence" value="ECO:0007669"/>
    <property type="project" value="TreeGrafter"/>
</dbReference>
<dbReference type="PANTHER" id="PTHR33445">
    <property type="entry name" value="ATP SYNTHASE SUBUNIT B', CHLOROPLASTIC"/>
    <property type="match status" value="1"/>
</dbReference>
<dbReference type="RefSeq" id="WP_068543479.1">
    <property type="nucleotide sequence ID" value="NZ_LSFI01000053.1"/>
</dbReference>
<dbReference type="GO" id="GO:0005886">
    <property type="term" value="C:plasma membrane"/>
    <property type="evidence" value="ECO:0007669"/>
    <property type="project" value="UniProtKB-SubCell"/>
</dbReference>
<keyword evidence="9 15" id="KW-0472">Membrane</keyword>
<evidence type="ECO:0000256" key="12">
    <source>
        <dbReference type="ARBA" id="ARBA00025614"/>
    </source>
</evidence>
<dbReference type="InterPro" id="IPR050059">
    <property type="entry name" value="ATP_synthase_B_chain"/>
</dbReference>
<proteinExistence type="inferred from homology"/>
<evidence type="ECO:0000256" key="7">
    <source>
        <dbReference type="ARBA" id="ARBA00022989"/>
    </source>
</evidence>
<dbReference type="NCBIfam" id="TIGR01144">
    <property type="entry name" value="ATP_synt_b"/>
    <property type="match status" value="1"/>
</dbReference>
<keyword evidence="8 15" id="KW-0406">Ion transport</keyword>
<dbReference type="HAMAP" id="MF_01398">
    <property type="entry name" value="ATP_synth_b_bprime"/>
    <property type="match status" value="1"/>
</dbReference>
<evidence type="ECO:0000256" key="8">
    <source>
        <dbReference type="ARBA" id="ARBA00023065"/>
    </source>
</evidence>
<feature type="chain" id="PRO_5008060179" description="ATP synthase subunit b" evidence="18">
    <location>
        <begin position="23"/>
        <end position="219"/>
    </location>
</feature>
<accession>A0A177E6Q0</accession>
<dbReference type="GO" id="GO:0012505">
    <property type="term" value="C:endomembrane system"/>
    <property type="evidence" value="ECO:0007669"/>
    <property type="project" value="UniProtKB-SubCell"/>
</dbReference>
<comment type="function">
    <text evidence="12">Component of the F(0) channel, it forms part of the peripheral stalk, linking F(1) to F(0). The b'-subunit is a diverged and duplicated form of b found in plants and photosynthetic bacteria.</text>
</comment>
<protein>
    <recommendedName>
        <fullName evidence="15">ATP synthase subunit b</fullName>
    </recommendedName>
    <alternativeName>
        <fullName evidence="15">ATP synthase F(0) sector subunit b</fullName>
    </alternativeName>
    <alternativeName>
        <fullName evidence="15">ATPase subunit I</fullName>
    </alternativeName>
    <alternativeName>
        <fullName evidence="15">F-type ATPase subunit b</fullName>
        <shortName evidence="15">F-ATPase subunit b</shortName>
    </alternativeName>
</protein>
<gene>
    <name evidence="15" type="primary">atpF</name>
    <name evidence="19" type="ORF">TH606_09860</name>
</gene>
<dbReference type="CDD" id="cd06503">
    <property type="entry name" value="ATP-synt_Fo_b"/>
    <property type="match status" value="1"/>
</dbReference>
<evidence type="ECO:0000256" key="10">
    <source>
        <dbReference type="ARBA" id="ARBA00023310"/>
    </source>
</evidence>
<keyword evidence="4 15" id="KW-0138">CF(0)</keyword>
<keyword evidence="7 15" id="KW-1133">Transmembrane helix</keyword>
<dbReference type="AlphaFoldDB" id="A0A177E6Q0"/>
<reference evidence="19 20" key="1">
    <citation type="submission" date="2016-02" db="EMBL/GenBank/DDBJ databases">
        <title>Draft genome sequence of Thermodesulfatator sp. S606.</title>
        <authorList>
            <person name="Lai Q."/>
            <person name="Cao J."/>
            <person name="Dupont S."/>
            <person name="Shao Z."/>
            <person name="Jebbar M."/>
            <person name="Alain K."/>
        </authorList>
    </citation>
    <scope>NUCLEOTIDE SEQUENCE [LARGE SCALE GENOMIC DNA]</scope>
    <source>
        <strain evidence="19 20">S606</strain>
    </source>
</reference>
<dbReference type="Pfam" id="PF00430">
    <property type="entry name" value="ATP-synt_B"/>
    <property type="match status" value="1"/>
</dbReference>
<evidence type="ECO:0000256" key="16">
    <source>
        <dbReference type="RuleBase" id="RU003848"/>
    </source>
</evidence>
<sequence length="219" mass="25776">MRRFWPVLILFFLVWVVSPVWAVEEGHNAPATHEATGHDMAAAHGAGAHGAVSHEVKPHVTDRQLKDLLWWTVNFIALVIILVKFGREPIVNMFRSRRERIEGEYKELTDKRAEAERKYKEYEAKLATLEEEAKKIMEAFIEQGEKEKERIIKEAYETAERIKQQAEFYVQQELEKAREELRKEVAELSVKMAEQIIREKITPEDQKRLIKEFIERVVH</sequence>
<evidence type="ECO:0000256" key="5">
    <source>
        <dbReference type="ARBA" id="ARBA00022692"/>
    </source>
</evidence>
<evidence type="ECO:0000256" key="9">
    <source>
        <dbReference type="ARBA" id="ARBA00023136"/>
    </source>
</evidence>
<name>A0A177E6Q0_9BACT</name>
<evidence type="ECO:0000256" key="14">
    <source>
        <dbReference type="ARBA" id="ARBA00037847"/>
    </source>
</evidence>
<organism evidence="19 20">
    <name type="scientific">Thermodesulfatator autotrophicus</name>
    <dbReference type="NCBI Taxonomy" id="1795632"/>
    <lineage>
        <taxon>Bacteria</taxon>
        <taxon>Pseudomonadati</taxon>
        <taxon>Thermodesulfobacteriota</taxon>
        <taxon>Thermodesulfobacteria</taxon>
        <taxon>Thermodesulfobacteriales</taxon>
        <taxon>Thermodesulfatatoraceae</taxon>
        <taxon>Thermodesulfatator</taxon>
    </lineage>
</organism>